<dbReference type="InterPro" id="IPR016088">
    <property type="entry name" value="Chalcone_isomerase_3-sand"/>
</dbReference>
<dbReference type="Gene3D" id="1.10.890.20">
    <property type="match status" value="1"/>
</dbReference>
<protein>
    <recommendedName>
        <fullName evidence="3">PH domain-containing protein</fullName>
    </recommendedName>
</protein>
<dbReference type="OrthoDB" id="185175at2759"/>
<dbReference type="SMART" id="SM00233">
    <property type="entry name" value="PH"/>
    <property type="match status" value="2"/>
</dbReference>
<dbReference type="SUPFAM" id="SSF50729">
    <property type="entry name" value="PH domain-like"/>
    <property type="match status" value="2"/>
</dbReference>
<dbReference type="GeneID" id="94349117"/>
<dbReference type="GO" id="GO:0055037">
    <property type="term" value="C:recycling endosome"/>
    <property type="evidence" value="ECO:0007669"/>
    <property type="project" value="TreeGrafter"/>
</dbReference>
<dbReference type="GO" id="GO:0005829">
    <property type="term" value="C:cytosol"/>
    <property type="evidence" value="ECO:0007669"/>
    <property type="project" value="GOC"/>
</dbReference>
<reference evidence="4 5" key="1">
    <citation type="journal article" date="2021" name="Genome Biol.">
        <title>AFLAP: assembly-free linkage analysis pipeline using k-mers from genome sequencing data.</title>
        <authorList>
            <person name="Fletcher K."/>
            <person name="Zhang L."/>
            <person name="Gil J."/>
            <person name="Han R."/>
            <person name="Cavanaugh K."/>
            <person name="Michelmore R."/>
        </authorList>
    </citation>
    <scope>NUCLEOTIDE SEQUENCE [LARGE SCALE GENOMIC DNA]</scope>
    <source>
        <strain evidence="4 5">SF5</strain>
    </source>
</reference>
<feature type="region of interest" description="Disordered" evidence="2">
    <location>
        <begin position="1004"/>
        <end position="1058"/>
    </location>
</feature>
<dbReference type="EMBL" id="SHOA02000001">
    <property type="protein sequence ID" value="TDH65900.1"/>
    <property type="molecule type" value="Genomic_DNA"/>
</dbReference>
<evidence type="ECO:0000313" key="5">
    <source>
        <dbReference type="Proteomes" id="UP000294530"/>
    </source>
</evidence>
<sequence length="1105" mass="125147">MRRLDGDHAVYNISSTTTTSSASALDVLSSVSSPAMVTANNTSGVLLLGKLMRRDRRLFTWKWRDFVLERTRLQYFSRKGTRKGDIPLTPHTPITIRMCSEPKPFGFLLFIKDTKLTLAAATERERHQWIDIFCDVFHASVEQTLTDTKAERRSKPTYLPIPDLGDTNVDHESSSNNLLGNQTSPINILDGREARGFSTPFMAHNVLDHEKGTTMKRDSFGEDTIPILESRMTYGPIKEMYSRITFPPSLANGDLLVGVGPIVRRLGWSDERILAVGMYIDPETATKELENPNFQGRDAKSLHGDQQFYNYLLSNTTFRRSFVVTARKRVSKSVLSALLRDELGPRMGVNATALQTFLGFIEKSLKKAESMVLRIHEDDRFEYRLRGQLYPPIASHALCQCIQAIFFDSSSIQHDAKRGLVERLPSLWGGEMLDAHDEIFGHLHDQNQSIDTDDEEDSDSDEDDSGAENLFGDVGEGRERKEQDAERPHDDHERSSDDREEEQVTIKSRSNSRSKRRSVHDESKPHEEPSTKDEWAEYDDQELERLRRESCSLTVHFGPMIDRDSKVMFSGDLAADGSALLGTYTHKFIVPSAENLETASCYYSRFTVGLYVDPSAISESLLKYKGLSIGSIVQDTNFFRQFSQSKFQKHLVFKVDAKLKLRSLLQYIDAQLCSLASSFADLTQPLDSMVELWDHAYPHQQQLELYPKDETHFSISADGKLVLYVRQRGSLKSDKSQTQTSALKLATLSLSENVTVASIENSIDSTADLSGDASPSHGSNGRLNTEMELVLPPPPFYLVFESLIFGFHAFDPAARTQLMERIPNLLDLARDDLVHTYHDEIQALRENYKRQKPENRVKVGYLSISFEKRKLQRNADKGGAKEITMVPSRWSKRWCRLDGTLFSYYSHKRSRKYREMMELTRCEVMEITANSDPDVARFAWEKGEHDSIRMAIIKPNGEILALRTETIYEGEEWMESLTDATKVRRHAGSADNWPTWDKSLTKLQRQSSSAHDAEQTRVGSLEHSDRPSTDDPDAKSQGLAAASKGQDDNGMGGYDSDEDLVDKDGSLLAWVQEDPRHALIVFLLGFIVYLASFMHCNHSVVVDVE</sequence>
<dbReference type="AlphaFoldDB" id="A0A976FFS7"/>
<feature type="domain" description="PH" evidence="3">
    <location>
        <begin position="44"/>
        <end position="138"/>
    </location>
</feature>
<dbReference type="Pfam" id="PF00169">
    <property type="entry name" value="PH"/>
    <property type="match status" value="2"/>
</dbReference>
<dbReference type="InterPro" id="IPR016089">
    <property type="entry name" value="Chalcone_isomerase_bundle_sf"/>
</dbReference>
<accession>A0A976FFS7</accession>
<feature type="compositionally biased region" description="Acidic residues" evidence="2">
    <location>
        <begin position="451"/>
        <end position="466"/>
    </location>
</feature>
<evidence type="ECO:0000259" key="3">
    <source>
        <dbReference type="PROSITE" id="PS50003"/>
    </source>
</evidence>
<feature type="region of interest" description="Disordered" evidence="2">
    <location>
        <begin position="156"/>
        <end position="184"/>
    </location>
</feature>
<evidence type="ECO:0000256" key="1">
    <source>
        <dbReference type="ARBA" id="ARBA00022553"/>
    </source>
</evidence>
<dbReference type="GO" id="GO:0016872">
    <property type="term" value="F:intramolecular lyase activity"/>
    <property type="evidence" value="ECO:0007669"/>
    <property type="project" value="InterPro"/>
</dbReference>
<dbReference type="GO" id="GO:0005802">
    <property type="term" value="C:trans-Golgi network"/>
    <property type="evidence" value="ECO:0007669"/>
    <property type="project" value="TreeGrafter"/>
</dbReference>
<dbReference type="GO" id="GO:0001881">
    <property type="term" value="P:receptor recycling"/>
    <property type="evidence" value="ECO:0007669"/>
    <property type="project" value="TreeGrafter"/>
</dbReference>
<dbReference type="InterPro" id="IPR045188">
    <property type="entry name" value="Boi1/Boi2-like"/>
</dbReference>
<dbReference type="KEGG" id="blac:94349117"/>
<keyword evidence="1" id="KW-0597">Phosphoprotein</keyword>
<evidence type="ECO:0000256" key="2">
    <source>
        <dbReference type="SAM" id="MobiDB-lite"/>
    </source>
</evidence>
<dbReference type="SUPFAM" id="SSF54626">
    <property type="entry name" value="Chalcone isomerase"/>
    <property type="match status" value="2"/>
</dbReference>
<dbReference type="CDD" id="cd00821">
    <property type="entry name" value="PH"/>
    <property type="match status" value="2"/>
</dbReference>
<name>A0A976FFS7_BRELC</name>
<dbReference type="RefSeq" id="XP_067815399.1">
    <property type="nucleotide sequence ID" value="XM_067963446.1"/>
</dbReference>
<comment type="caution">
    <text evidence="4">The sequence shown here is derived from an EMBL/GenBank/DDBJ whole genome shotgun (WGS) entry which is preliminary data.</text>
</comment>
<feature type="compositionally biased region" description="Basic and acidic residues" evidence="2">
    <location>
        <begin position="519"/>
        <end position="535"/>
    </location>
</feature>
<dbReference type="InterPro" id="IPR011993">
    <property type="entry name" value="PH-like_dom_sf"/>
</dbReference>
<dbReference type="GO" id="GO:0042147">
    <property type="term" value="P:retrograde transport, endosome to Golgi"/>
    <property type="evidence" value="ECO:0007669"/>
    <property type="project" value="TreeGrafter"/>
</dbReference>
<dbReference type="InterPro" id="IPR036298">
    <property type="entry name" value="Chalcone_isomerase_sf"/>
</dbReference>
<feature type="compositionally biased region" description="Basic and acidic residues" evidence="2">
    <location>
        <begin position="475"/>
        <end position="497"/>
    </location>
</feature>
<feature type="compositionally biased region" description="Polar residues" evidence="2">
    <location>
        <begin position="174"/>
        <end position="184"/>
    </location>
</feature>
<keyword evidence="5" id="KW-1185">Reference proteome</keyword>
<feature type="region of interest" description="Disordered" evidence="2">
    <location>
        <begin position="448"/>
        <end position="537"/>
    </location>
</feature>
<dbReference type="PANTHER" id="PTHR22902:SF27">
    <property type="entry name" value="PLECKSTRIN HOMOLOGY DOMAIN-CONTAINING FAMILY A MEMBER 3"/>
    <property type="match status" value="1"/>
</dbReference>
<evidence type="ECO:0000313" key="4">
    <source>
        <dbReference type="EMBL" id="TDH65900.1"/>
    </source>
</evidence>
<proteinExistence type="predicted"/>
<dbReference type="InterPro" id="IPR001849">
    <property type="entry name" value="PH_domain"/>
</dbReference>
<feature type="compositionally biased region" description="Basic and acidic residues" evidence="2">
    <location>
        <begin position="1011"/>
        <end position="1034"/>
    </location>
</feature>
<dbReference type="Gene3D" id="3.50.70.10">
    <property type="match status" value="1"/>
</dbReference>
<dbReference type="PANTHER" id="PTHR22902">
    <property type="entry name" value="SESQUIPEDALIAN"/>
    <property type="match status" value="1"/>
</dbReference>
<organism evidence="4 5">
    <name type="scientific">Bremia lactucae</name>
    <name type="common">Lettuce downy mildew</name>
    <dbReference type="NCBI Taxonomy" id="4779"/>
    <lineage>
        <taxon>Eukaryota</taxon>
        <taxon>Sar</taxon>
        <taxon>Stramenopiles</taxon>
        <taxon>Oomycota</taxon>
        <taxon>Peronosporomycetes</taxon>
        <taxon>Peronosporales</taxon>
        <taxon>Peronosporaceae</taxon>
        <taxon>Bremia</taxon>
    </lineage>
</organism>
<dbReference type="PROSITE" id="PS50003">
    <property type="entry name" value="PH_DOMAIN"/>
    <property type="match status" value="2"/>
</dbReference>
<gene>
    <name evidence="4" type="ORF">CCR75_005365</name>
</gene>
<feature type="domain" description="PH" evidence="3">
    <location>
        <begin position="855"/>
        <end position="982"/>
    </location>
</feature>
<dbReference type="Proteomes" id="UP000294530">
    <property type="component" value="Unassembled WGS sequence"/>
</dbReference>
<dbReference type="Gene3D" id="2.30.29.30">
    <property type="entry name" value="Pleckstrin-homology domain (PH domain)/Phosphotyrosine-binding domain (PTB)"/>
    <property type="match status" value="2"/>
</dbReference>
<dbReference type="GO" id="GO:0007032">
    <property type="term" value="P:endosome organization"/>
    <property type="evidence" value="ECO:0007669"/>
    <property type="project" value="TreeGrafter"/>
</dbReference>
<dbReference type="GO" id="GO:0005769">
    <property type="term" value="C:early endosome"/>
    <property type="evidence" value="ECO:0007669"/>
    <property type="project" value="TreeGrafter"/>
</dbReference>